<dbReference type="Proteomes" id="UP000290288">
    <property type="component" value="Unassembled WGS sequence"/>
</dbReference>
<reference evidence="3 4" key="1">
    <citation type="submission" date="2019-01" db="EMBL/GenBank/DDBJ databases">
        <title>Draft genome sequence of Psathyrella aberdarensis IHI B618.</title>
        <authorList>
            <person name="Buettner E."/>
            <person name="Kellner H."/>
        </authorList>
    </citation>
    <scope>NUCLEOTIDE SEQUENCE [LARGE SCALE GENOMIC DNA]</scope>
    <source>
        <strain evidence="3 4">IHI B618</strain>
    </source>
</reference>
<protein>
    <submittedName>
        <fullName evidence="3">Uncharacterized protein</fullName>
    </submittedName>
</protein>
<dbReference type="EMBL" id="SDEE01000010">
    <property type="protein sequence ID" value="RXW25071.1"/>
    <property type="molecule type" value="Genomic_DNA"/>
</dbReference>
<proteinExistence type="predicted"/>
<name>A0A4Q2DYR3_9AGAR</name>
<evidence type="ECO:0000256" key="1">
    <source>
        <dbReference type="SAM" id="MobiDB-lite"/>
    </source>
</evidence>
<evidence type="ECO:0000256" key="2">
    <source>
        <dbReference type="SAM" id="Phobius"/>
    </source>
</evidence>
<feature type="transmembrane region" description="Helical" evidence="2">
    <location>
        <begin position="40"/>
        <end position="62"/>
    </location>
</feature>
<keyword evidence="2" id="KW-0812">Transmembrane</keyword>
<keyword evidence="2" id="KW-0472">Membrane</keyword>
<feature type="compositionally biased region" description="Polar residues" evidence="1">
    <location>
        <begin position="128"/>
        <end position="144"/>
    </location>
</feature>
<gene>
    <name evidence="3" type="ORF">EST38_g813</name>
</gene>
<accession>A0A4Q2DYR3</accession>
<comment type="caution">
    <text evidence="3">The sequence shown here is derived from an EMBL/GenBank/DDBJ whole genome shotgun (WGS) entry which is preliminary data.</text>
</comment>
<feature type="region of interest" description="Disordered" evidence="1">
    <location>
        <begin position="77"/>
        <end position="204"/>
    </location>
</feature>
<dbReference type="OrthoDB" id="3184377at2759"/>
<evidence type="ECO:0000313" key="4">
    <source>
        <dbReference type="Proteomes" id="UP000290288"/>
    </source>
</evidence>
<feature type="region of interest" description="Disordered" evidence="1">
    <location>
        <begin position="1"/>
        <end position="34"/>
    </location>
</feature>
<evidence type="ECO:0000313" key="3">
    <source>
        <dbReference type="EMBL" id="RXW25071.1"/>
    </source>
</evidence>
<keyword evidence="4" id="KW-1185">Reference proteome</keyword>
<feature type="compositionally biased region" description="Basic residues" evidence="1">
    <location>
        <begin position="157"/>
        <end position="175"/>
    </location>
</feature>
<sequence length="204" mass="21976">MTPSPSVKLFDTAGSPVQRRDPASSSEAASLGGKPAKTPIIAGSICGAVLLISWIIGFAIYFRKRANRKKRKRLAEEGLCEPPPEKGIPTRSSSERIVIPPDPAVLLGYAKPGEIVHVPREKSPPKTPSHSRSHSTASVKQQPQVPTPSRPAPLVKTKSHGHHHKKSHSHSHSSSKSRPSSPKRAEVDEETAPLNPHVNDSPQL</sequence>
<organism evidence="3 4">
    <name type="scientific">Candolleomyces aberdarensis</name>
    <dbReference type="NCBI Taxonomy" id="2316362"/>
    <lineage>
        <taxon>Eukaryota</taxon>
        <taxon>Fungi</taxon>
        <taxon>Dikarya</taxon>
        <taxon>Basidiomycota</taxon>
        <taxon>Agaricomycotina</taxon>
        <taxon>Agaricomycetes</taxon>
        <taxon>Agaricomycetidae</taxon>
        <taxon>Agaricales</taxon>
        <taxon>Agaricineae</taxon>
        <taxon>Psathyrellaceae</taxon>
        <taxon>Candolleomyces</taxon>
    </lineage>
</organism>
<keyword evidence="2" id="KW-1133">Transmembrane helix</keyword>
<dbReference type="AlphaFoldDB" id="A0A4Q2DYR3"/>